<accession>A0A942U4Y2</accession>
<dbReference type="SUPFAM" id="SSF56112">
    <property type="entry name" value="Protein kinase-like (PK-like)"/>
    <property type="match status" value="1"/>
</dbReference>
<dbReference type="Proteomes" id="UP000679749">
    <property type="component" value="Unassembled WGS sequence"/>
</dbReference>
<reference evidence="1" key="1">
    <citation type="submission" date="2021-05" db="EMBL/GenBank/DDBJ databases">
        <title>Novel Bacillus species.</title>
        <authorList>
            <person name="Liu G."/>
        </authorList>
    </citation>
    <scope>NUCLEOTIDE SEQUENCE</scope>
    <source>
        <strain evidence="1">FJAT-49825</strain>
    </source>
</reference>
<dbReference type="PANTHER" id="PTHR39179:SF1">
    <property type="entry name" value="SPORE COAT PROTEIN I"/>
    <property type="match status" value="1"/>
</dbReference>
<comment type="caution">
    <text evidence="1">The sequence shown here is derived from an EMBL/GenBank/DDBJ whole genome shotgun (WGS) entry which is preliminary data.</text>
</comment>
<dbReference type="GO" id="GO:0042601">
    <property type="term" value="C:endospore-forming forespore"/>
    <property type="evidence" value="ECO:0007669"/>
    <property type="project" value="TreeGrafter"/>
</dbReference>
<evidence type="ECO:0000313" key="1">
    <source>
        <dbReference type="EMBL" id="MBS4214791.1"/>
    </source>
</evidence>
<dbReference type="InterPro" id="IPR011009">
    <property type="entry name" value="Kinase-like_dom_sf"/>
</dbReference>
<dbReference type="InterPro" id="IPR014255">
    <property type="entry name" value="Spore_coat_CotS"/>
</dbReference>
<keyword evidence="2" id="KW-1185">Reference proteome</keyword>
<keyword evidence="1" id="KW-0946">Virion</keyword>
<dbReference type="InterPro" id="IPR047175">
    <property type="entry name" value="CotS-like"/>
</dbReference>
<dbReference type="Gene3D" id="3.90.1200.10">
    <property type="match status" value="1"/>
</dbReference>
<evidence type="ECO:0000313" key="2">
    <source>
        <dbReference type="Proteomes" id="UP000679749"/>
    </source>
</evidence>
<protein>
    <submittedName>
        <fullName evidence="1">CotS family spore coat protein</fullName>
    </submittedName>
</protein>
<organism evidence="1 2">
    <name type="scientific">Neobacillus rhizophilus</name>
    <dbReference type="NCBI Taxonomy" id="2833579"/>
    <lineage>
        <taxon>Bacteria</taxon>
        <taxon>Bacillati</taxon>
        <taxon>Bacillota</taxon>
        <taxon>Bacilli</taxon>
        <taxon>Bacillales</taxon>
        <taxon>Bacillaceae</taxon>
        <taxon>Neobacillus</taxon>
    </lineage>
</organism>
<gene>
    <name evidence="1" type="ORF">KHA99_20290</name>
</gene>
<name>A0A942U4Y2_9BACI</name>
<dbReference type="RefSeq" id="WP_213119300.1">
    <property type="nucleotide sequence ID" value="NZ_JAGYPF010000004.1"/>
</dbReference>
<keyword evidence="1" id="KW-0167">Capsid protein</keyword>
<dbReference type="PANTHER" id="PTHR39179">
    <property type="entry name" value="SPORE COAT PROTEIN I"/>
    <property type="match status" value="1"/>
</dbReference>
<dbReference type="NCBIfam" id="TIGR02906">
    <property type="entry name" value="spore_CotS"/>
    <property type="match status" value="1"/>
</dbReference>
<dbReference type="EMBL" id="JAGYPF010000004">
    <property type="protein sequence ID" value="MBS4214791.1"/>
    <property type="molecule type" value="Genomic_DNA"/>
</dbReference>
<dbReference type="AlphaFoldDB" id="A0A942U4Y2"/>
<dbReference type="Gene3D" id="3.30.200.20">
    <property type="entry name" value="Phosphorylase Kinase, domain 1"/>
    <property type="match status" value="1"/>
</dbReference>
<sequence length="366" mass="42143">MENQVIVPWEVDELTHGEFYVPDYINDIGLEVLKQYNLKVNSMQVVTTKPDKGGAIWKLETNSGPKSFKLLHRRPTRSMFSLGAQRYLVDEKNARVPAIITTKSGEDYVQAGGKLWFVAEWIEPLTPVTKDLEGAKQLCYALGEFHRLTQGYLPPAGAEIASRLYKWPKSYKKIVTKMDWFRTTAKAYSSMPASQDLLNVVDLFEEQGKRSVEALNQSQYPELTKLGNTSWGLVHQDYGWSNGQMGPNGMWIIDLDGVAYDLPIRDLRKLITGTMADLYRWDVTWMREMIQAYHEAHPISPELYDILMIDMSLPNEFYKNVKEVLYEPEIFLNETTSQLIRTIVDTDQSKWPALKEIQNDWSNKKS</sequence>
<proteinExistence type="predicted"/>